<evidence type="ECO:0000256" key="1">
    <source>
        <dbReference type="SAM" id="Phobius"/>
    </source>
</evidence>
<evidence type="ECO:0000259" key="3">
    <source>
        <dbReference type="Pfam" id="PF16344"/>
    </source>
</evidence>
<sequence>MTPEEYISLYEKYIAGLCTAQEKEALLQYRDAFHIQDDNDARLSDTEKQLRSRIYQRIAATTVTTPAARPKVIRLAHWWYAAAALLLAVGLAALFFKQAPPKLIAKTYIKKKDHQPIKPGTNTAILTLANGRTVLLDKTANGLVDSSGNTTIKKLRNGQLAYASTGTNADADPDAENTISIPRGGQYAVTLPDGTNVWLNSESSLTYPVAFTGKQRRVVLTGEAYFEVAKNKNMPFVVHTNQADVNVLGTHFNVNAYEGDDEVKTTLLEGSVRLSGKSSSAMLVPGEQGLVAGNEISKRQVNINQVIAWKLGYFVFRKDNIKDIMKQVSRWYDVEVEFRGNMTGKTFGGTYSKNKDINELLKGLELTGIIHFKIEGRRIIVMT</sequence>
<feature type="transmembrane region" description="Helical" evidence="1">
    <location>
        <begin position="78"/>
        <end position="96"/>
    </location>
</feature>
<dbReference type="Pfam" id="PF16344">
    <property type="entry name" value="FecR_C"/>
    <property type="match status" value="1"/>
</dbReference>
<comment type="caution">
    <text evidence="4">The sequence shown here is derived from an EMBL/GenBank/DDBJ whole genome shotgun (WGS) entry which is preliminary data.</text>
</comment>
<dbReference type="InterPro" id="IPR006860">
    <property type="entry name" value="FecR"/>
</dbReference>
<evidence type="ECO:0000259" key="2">
    <source>
        <dbReference type="Pfam" id="PF04773"/>
    </source>
</evidence>
<dbReference type="Gene3D" id="2.60.120.1440">
    <property type="match status" value="1"/>
</dbReference>
<keyword evidence="1" id="KW-0812">Transmembrane</keyword>
<reference evidence="5" key="1">
    <citation type="journal article" date="2019" name="Int. J. Syst. Evol. Microbiol.">
        <title>The Global Catalogue of Microorganisms (GCM) 10K type strain sequencing project: providing services to taxonomists for standard genome sequencing and annotation.</title>
        <authorList>
            <consortium name="The Broad Institute Genomics Platform"/>
            <consortium name="The Broad Institute Genome Sequencing Center for Infectious Disease"/>
            <person name="Wu L."/>
            <person name="Ma J."/>
        </authorList>
    </citation>
    <scope>NUCLEOTIDE SEQUENCE [LARGE SCALE GENOMIC DNA]</scope>
    <source>
        <strain evidence="5">JCM 17705</strain>
    </source>
</reference>
<feature type="domain" description="Protein FecR C-terminal" evidence="3">
    <location>
        <begin position="313"/>
        <end position="381"/>
    </location>
</feature>
<keyword evidence="1" id="KW-0472">Membrane</keyword>
<gene>
    <name evidence="4" type="ORF">GCM10023149_23140</name>
</gene>
<dbReference type="PANTHER" id="PTHR30273">
    <property type="entry name" value="PERIPLASMIC SIGNAL SENSOR AND SIGMA FACTOR ACTIVATOR FECR-RELATED"/>
    <property type="match status" value="1"/>
</dbReference>
<evidence type="ECO:0000313" key="4">
    <source>
        <dbReference type="EMBL" id="GAA4322656.1"/>
    </source>
</evidence>
<dbReference type="InterPro" id="IPR032508">
    <property type="entry name" value="FecR_C"/>
</dbReference>
<dbReference type="PIRSF" id="PIRSF018266">
    <property type="entry name" value="FecR"/>
    <property type="match status" value="1"/>
</dbReference>
<keyword evidence="1" id="KW-1133">Transmembrane helix</keyword>
<dbReference type="Pfam" id="PF04773">
    <property type="entry name" value="FecR"/>
    <property type="match status" value="1"/>
</dbReference>
<keyword evidence="5" id="KW-1185">Reference proteome</keyword>
<dbReference type="InterPro" id="IPR012373">
    <property type="entry name" value="Ferrdict_sens_TM"/>
</dbReference>
<accession>A0ABP8GE95</accession>
<evidence type="ECO:0008006" key="6">
    <source>
        <dbReference type="Google" id="ProtNLM"/>
    </source>
</evidence>
<name>A0ABP8GE95_9SPHI</name>
<protein>
    <recommendedName>
        <fullName evidence="6">FecR family protein</fullName>
    </recommendedName>
</protein>
<evidence type="ECO:0000313" key="5">
    <source>
        <dbReference type="Proteomes" id="UP001500582"/>
    </source>
</evidence>
<organism evidence="4 5">
    <name type="scientific">Mucilaginibacter gynuensis</name>
    <dbReference type="NCBI Taxonomy" id="1302236"/>
    <lineage>
        <taxon>Bacteria</taxon>
        <taxon>Pseudomonadati</taxon>
        <taxon>Bacteroidota</taxon>
        <taxon>Sphingobacteriia</taxon>
        <taxon>Sphingobacteriales</taxon>
        <taxon>Sphingobacteriaceae</taxon>
        <taxon>Mucilaginibacter</taxon>
    </lineage>
</organism>
<dbReference type="EMBL" id="BAABFT010000005">
    <property type="protein sequence ID" value="GAA4322656.1"/>
    <property type="molecule type" value="Genomic_DNA"/>
</dbReference>
<dbReference type="PANTHER" id="PTHR30273:SF2">
    <property type="entry name" value="PROTEIN FECR"/>
    <property type="match status" value="1"/>
</dbReference>
<dbReference type="Proteomes" id="UP001500582">
    <property type="component" value="Unassembled WGS sequence"/>
</dbReference>
<feature type="domain" description="FecR protein" evidence="2">
    <location>
        <begin position="178"/>
        <end position="273"/>
    </location>
</feature>
<dbReference type="RefSeq" id="WP_345211231.1">
    <property type="nucleotide sequence ID" value="NZ_BAABFT010000005.1"/>
</dbReference>
<dbReference type="Gene3D" id="3.55.50.30">
    <property type="match status" value="1"/>
</dbReference>
<proteinExistence type="predicted"/>